<dbReference type="Proteomes" id="UP000000390">
    <property type="component" value="Plasmid 2"/>
</dbReference>
<proteinExistence type="predicted"/>
<dbReference type="PATRIC" id="fig|795797.18.peg.3513"/>
<feature type="compositionally biased region" description="Polar residues" evidence="1">
    <location>
        <begin position="533"/>
        <end position="547"/>
    </location>
</feature>
<dbReference type="Pfam" id="PF25227">
    <property type="entry name" value="DUF7845"/>
    <property type="match status" value="1"/>
</dbReference>
<evidence type="ECO:0000313" key="4">
    <source>
        <dbReference type="EMBL" id="ADJ16978.1"/>
    </source>
</evidence>
<dbReference type="GeneID" id="9421425"/>
<geneLocation type="plasmid" evidence="3 5">
    <name>2</name>
</geneLocation>
<dbReference type="EMBL" id="CP002064">
    <property type="protein sequence ID" value="ADJ16978.1"/>
    <property type="molecule type" value="Genomic_DNA"/>
</dbReference>
<reference evidence="3 5" key="1">
    <citation type="journal article" date="2010" name="J. Bacteriol.">
        <title>Complete genome sequence of Halalkalicoccus jeotgali B3(T), an extremely halophilic archaeon.</title>
        <authorList>
            <person name="Roh S.W."/>
            <person name="Nam Y.D."/>
            <person name="Nam S.H."/>
            <person name="Choi S.H."/>
            <person name="Park H.S."/>
            <person name="Bae J.W."/>
        </authorList>
    </citation>
    <scope>NUCLEOTIDE SEQUENCE [LARGE SCALE GENOMIC DNA]</scope>
    <source>
        <strain evidence="3">B3</strain>
        <strain evidence="5">DSM 18796 / CECT 7217 / JCM 14584 / KCTC 4019 / B3</strain>
        <plasmid evidence="5">2</plasmid>
    </source>
</reference>
<evidence type="ECO:0000256" key="1">
    <source>
        <dbReference type="SAM" id="MobiDB-lite"/>
    </source>
</evidence>
<evidence type="ECO:0000259" key="2">
    <source>
        <dbReference type="Pfam" id="PF25227"/>
    </source>
</evidence>
<gene>
    <name evidence="3" type="ordered locus">HacjB3_18023</name>
    <name evidence="4" type="ordered locus">HacjB3_18178</name>
</gene>
<organism evidence="3 5">
    <name type="scientific">Halalkalicoccus jeotgali (strain DSM 18796 / CECT 7217 / JCM 14584 / KCTC 4019 / B3)</name>
    <dbReference type="NCBI Taxonomy" id="795797"/>
    <lineage>
        <taxon>Archaea</taxon>
        <taxon>Methanobacteriati</taxon>
        <taxon>Methanobacteriota</taxon>
        <taxon>Stenosarchaea group</taxon>
        <taxon>Halobacteria</taxon>
        <taxon>Halobacteriales</taxon>
        <taxon>Halococcaceae</taxon>
        <taxon>Halalkalicoccus</taxon>
    </lineage>
</organism>
<dbReference type="KEGG" id="hje:HacjB3_18023"/>
<evidence type="ECO:0000313" key="5">
    <source>
        <dbReference type="Proteomes" id="UP000000390"/>
    </source>
</evidence>
<dbReference type="AlphaFoldDB" id="D8JC40"/>
<dbReference type="eggNOG" id="arCOG06319">
    <property type="taxonomic scope" value="Archaea"/>
</dbReference>
<sequence length="547" mass="60368">MSESRFLLETAVDEFGGNLIYTGNDLLPHFALDKAVKDADGSARARFDRGDETWVATLSYQESGLAPRDHPDYRLQTVREHRITVKPVEDQAGKRRARFHVAPRWPDMRTTDGDSISTPDIVGVNVRAQGAKLDFGEYPELLRGGAEALDINPAYFTGEHSYSNIYEAETYVRVNRSKSGRVFGRGSVMERIFELAAESGKYRKLVEDDTGGDGFMHMAAFRPETAGALISGHEYGKRIKHYLLKNPPEDPSDPLYHPKVCMLFKKSLNTSTVPWSDKAGLRRELDEQLLNLLSWAGLPTRPNESSDTYVPDGYFEDTDTIRPTISLIDDPTPDIKREQGTAVIKALAGLGTGNPDLNNSDAEALQVMADGGQVQDVTSLAEAIGRSRRTVYRIVDRLSDLLTLENGAVAFGSDYLASQARHGLRHAREAFENDGKGSGESSAWSAWCAEYGPEVSDRFPDADITRVKLEFGEIPDEADMEEMLKEGLTAWIRSGRDKVEYVAGRAFWRQNGEGLSTSDTPGSRAGGMPDTVPSRSTTTGSDLKSVR</sequence>
<dbReference type="EMBL" id="CP002064">
    <property type="protein sequence ID" value="ADJ16947.1"/>
    <property type="molecule type" value="Genomic_DNA"/>
</dbReference>
<feature type="domain" description="DUF7845" evidence="2">
    <location>
        <begin position="8"/>
        <end position="316"/>
    </location>
</feature>
<feature type="region of interest" description="Disordered" evidence="1">
    <location>
        <begin position="511"/>
        <end position="547"/>
    </location>
</feature>
<protein>
    <recommendedName>
        <fullName evidence="2">DUF7845 domain-containing protein</fullName>
    </recommendedName>
</protein>
<keyword evidence="3" id="KW-0614">Plasmid</keyword>
<dbReference type="RefSeq" id="WP_013199643.1">
    <property type="nucleotide sequence ID" value="NC_014299.1"/>
</dbReference>
<accession>D8JC40</accession>
<dbReference type="InterPro" id="IPR057167">
    <property type="entry name" value="DUF7845"/>
</dbReference>
<dbReference type="OrthoDB" id="316855at2157"/>
<evidence type="ECO:0000313" key="3">
    <source>
        <dbReference type="EMBL" id="ADJ16947.1"/>
    </source>
</evidence>
<dbReference type="KEGG" id="hje:HacjB3_18178"/>
<dbReference type="HOGENOM" id="CLU_027321_0_0_2"/>
<name>D8JC40_HALJB</name>